<feature type="compositionally biased region" description="Polar residues" evidence="1">
    <location>
        <begin position="9"/>
        <end position="26"/>
    </location>
</feature>
<accession>A0ABW3HWC9</accession>
<feature type="region of interest" description="Disordered" evidence="1">
    <location>
        <begin position="1"/>
        <end position="34"/>
    </location>
</feature>
<dbReference type="RefSeq" id="WP_377567715.1">
    <property type="nucleotide sequence ID" value="NZ_JBHTJZ010000066.1"/>
</dbReference>
<protein>
    <submittedName>
        <fullName evidence="2">Uncharacterized protein</fullName>
    </submittedName>
</protein>
<evidence type="ECO:0000256" key="1">
    <source>
        <dbReference type="SAM" id="MobiDB-lite"/>
    </source>
</evidence>
<organism evidence="2 3">
    <name type="scientific">Paenibacillus chungangensis</name>
    <dbReference type="NCBI Taxonomy" id="696535"/>
    <lineage>
        <taxon>Bacteria</taxon>
        <taxon>Bacillati</taxon>
        <taxon>Bacillota</taxon>
        <taxon>Bacilli</taxon>
        <taxon>Bacillales</taxon>
        <taxon>Paenibacillaceae</taxon>
        <taxon>Paenibacillus</taxon>
    </lineage>
</organism>
<evidence type="ECO:0000313" key="3">
    <source>
        <dbReference type="Proteomes" id="UP001596989"/>
    </source>
</evidence>
<evidence type="ECO:0000313" key="2">
    <source>
        <dbReference type="EMBL" id="MFD0961800.1"/>
    </source>
</evidence>
<sequence>MNFIRLEGSNHSSNPADACSTDNQQDFPRATNMGSSPAWEQVRLAAKLADLKEEHYRTVLTLSAMLELFVDKGLLTQEELDQKSATLDRQLEELISASLHPMG</sequence>
<reference evidence="3" key="1">
    <citation type="journal article" date="2019" name="Int. J. Syst. Evol. Microbiol.">
        <title>The Global Catalogue of Microorganisms (GCM) 10K type strain sequencing project: providing services to taxonomists for standard genome sequencing and annotation.</title>
        <authorList>
            <consortium name="The Broad Institute Genomics Platform"/>
            <consortium name="The Broad Institute Genome Sequencing Center for Infectious Disease"/>
            <person name="Wu L."/>
            <person name="Ma J."/>
        </authorList>
    </citation>
    <scope>NUCLEOTIDE SEQUENCE [LARGE SCALE GENOMIC DNA]</scope>
    <source>
        <strain evidence="3">CCUG 59129</strain>
    </source>
</reference>
<dbReference type="EMBL" id="JBHTJZ010000066">
    <property type="protein sequence ID" value="MFD0961800.1"/>
    <property type="molecule type" value="Genomic_DNA"/>
</dbReference>
<proteinExistence type="predicted"/>
<gene>
    <name evidence="2" type="ORF">ACFQ2I_20875</name>
</gene>
<keyword evidence="3" id="KW-1185">Reference proteome</keyword>
<name>A0ABW3HWC9_9BACL</name>
<comment type="caution">
    <text evidence="2">The sequence shown here is derived from an EMBL/GenBank/DDBJ whole genome shotgun (WGS) entry which is preliminary data.</text>
</comment>
<dbReference type="Proteomes" id="UP001596989">
    <property type="component" value="Unassembled WGS sequence"/>
</dbReference>